<protein>
    <submittedName>
        <fullName evidence="3">Uncharacterized protein</fullName>
    </submittedName>
</protein>
<accession>A0ABW0DD33</accession>
<feature type="region of interest" description="Disordered" evidence="1">
    <location>
        <begin position="121"/>
        <end position="152"/>
    </location>
</feature>
<keyword evidence="2" id="KW-0812">Transmembrane</keyword>
<reference evidence="4" key="1">
    <citation type="journal article" date="2019" name="Int. J. Syst. Evol. Microbiol.">
        <title>The Global Catalogue of Microorganisms (GCM) 10K type strain sequencing project: providing services to taxonomists for standard genome sequencing and annotation.</title>
        <authorList>
            <consortium name="The Broad Institute Genomics Platform"/>
            <consortium name="The Broad Institute Genome Sequencing Center for Infectious Disease"/>
            <person name="Wu L."/>
            <person name="Ma J."/>
        </authorList>
    </citation>
    <scope>NUCLEOTIDE SEQUENCE [LARGE SCALE GENOMIC DNA]</scope>
    <source>
        <strain evidence="4">CCM 8479</strain>
    </source>
</reference>
<feature type="transmembrane region" description="Helical" evidence="2">
    <location>
        <begin position="68"/>
        <end position="89"/>
    </location>
</feature>
<keyword evidence="2" id="KW-1133">Transmembrane helix</keyword>
<organism evidence="3 4">
    <name type="scientific">Streptomyces fimbriatus</name>
    <dbReference type="NCBI Taxonomy" id="68197"/>
    <lineage>
        <taxon>Bacteria</taxon>
        <taxon>Bacillati</taxon>
        <taxon>Actinomycetota</taxon>
        <taxon>Actinomycetes</taxon>
        <taxon>Kitasatosporales</taxon>
        <taxon>Streptomycetaceae</taxon>
        <taxon>Streptomyces</taxon>
    </lineage>
</organism>
<sequence length="152" mass="16835">MWFFEALASGFTHPTDPGRLQWFRIVFGTVLTARFALTLGQGGWDRLATGSLSPHVAEQRFGPRGARLLASVYRPVLIVRTVAALALALGLVPRLALLTVLAGAAMELLYLRSPNAVRYTPADRNRPAARRGCRPRPRRRTRRTPRRSASSC</sequence>
<dbReference type="RefSeq" id="WP_344645847.1">
    <property type="nucleotide sequence ID" value="NZ_BAAASS010000021.1"/>
</dbReference>
<evidence type="ECO:0000256" key="1">
    <source>
        <dbReference type="SAM" id="MobiDB-lite"/>
    </source>
</evidence>
<name>A0ABW0DD33_STRFI</name>
<evidence type="ECO:0000256" key="2">
    <source>
        <dbReference type="SAM" id="Phobius"/>
    </source>
</evidence>
<keyword evidence="2" id="KW-0472">Membrane</keyword>
<proteinExistence type="predicted"/>
<feature type="compositionally biased region" description="Basic residues" evidence="1">
    <location>
        <begin position="127"/>
        <end position="146"/>
    </location>
</feature>
<keyword evidence="4" id="KW-1185">Reference proteome</keyword>
<dbReference type="EMBL" id="JBHSKL010000029">
    <property type="protein sequence ID" value="MFC5227312.1"/>
    <property type="molecule type" value="Genomic_DNA"/>
</dbReference>
<dbReference type="Proteomes" id="UP001596156">
    <property type="component" value="Unassembled WGS sequence"/>
</dbReference>
<evidence type="ECO:0000313" key="3">
    <source>
        <dbReference type="EMBL" id="MFC5227312.1"/>
    </source>
</evidence>
<gene>
    <name evidence="3" type="ORF">ACFPN6_22420</name>
</gene>
<evidence type="ECO:0000313" key="4">
    <source>
        <dbReference type="Proteomes" id="UP001596156"/>
    </source>
</evidence>
<feature type="transmembrane region" description="Helical" evidence="2">
    <location>
        <begin position="20"/>
        <end position="37"/>
    </location>
</feature>
<comment type="caution">
    <text evidence="3">The sequence shown here is derived from an EMBL/GenBank/DDBJ whole genome shotgun (WGS) entry which is preliminary data.</text>
</comment>